<dbReference type="AlphaFoldDB" id="A0A8D8R3Y6"/>
<accession>A0A8D8R3Y6</accession>
<proteinExistence type="predicted"/>
<evidence type="ECO:0000313" key="1">
    <source>
        <dbReference type="EMBL" id="CAG6643261.1"/>
    </source>
</evidence>
<name>A0A8D8R3Y6_9HEMI</name>
<organism evidence="1">
    <name type="scientific">Cacopsylla melanoneura</name>
    <dbReference type="NCBI Taxonomy" id="428564"/>
    <lineage>
        <taxon>Eukaryota</taxon>
        <taxon>Metazoa</taxon>
        <taxon>Ecdysozoa</taxon>
        <taxon>Arthropoda</taxon>
        <taxon>Hexapoda</taxon>
        <taxon>Insecta</taxon>
        <taxon>Pterygota</taxon>
        <taxon>Neoptera</taxon>
        <taxon>Paraneoptera</taxon>
        <taxon>Hemiptera</taxon>
        <taxon>Sternorrhyncha</taxon>
        <taxon>Psylloidea</taxon>
        <taxon>Psyllidae</taxon>
        <taxon>Psyllinae</taxon>
        <taxon>Cacopsylla</taxon>
    </lineage>
</organism>
<dbReference type="EMBL" id="HBUF01126226">
    <property type="protein sequence ID" value="CAG6643261.1"/>
    <property type="molecule type" value="Transcribed_RNA"/>
</dbReference>
<dbReference type="EMBL" id="HBUF01126227">
    <property type="protein sequence ID" value="CAG6643262.1"/>
    <property type="molecule type" value="Transcribed_RNA"/>
</dbReference>
<sequence length="134" mass="14065">MYSFIFSSLTNTGGGGGDPCLILFFFVSGIELVGFKFDIDFLLCARDRDEIFFALSSFFTDLSSSSVSPGWGVASLMDDDLSDTGVGGGGAGSAVSFSAVSLTVVIQSRVLFSISLKKSFTTGVKLNSSYVLGM</sequence>
<protein>
    <submittedName>
        <fullName evidence="1">Uncharacterized protein</fullName>
    </submittedName>
</protein>
<reference evidence="1" key="1">
    <citation type="submission" date="2021-05" db="EMBL/GenBank/DDBJ databases">
        <authorList>
            <person name="Alioto T."/>
            <person name="Alioto T."/>
            <person name="Gomez Garrido J."/>
        </authorList>
    </citation>
    <scope>NUCLEOTIDE SEQUENCE</scope>
</reference>